<evidence type="ECO:0000256" key="3">
    <source>
        <dbReference type="ARBA" id="ARBA00022692"/>
    </source>
</evidence>
<feature type="transmembrane region" description="Helical" evidence="6">
    <location>
        <begin position="427"/>
        <end position="448"/>
    </location>
</feature>
<feature type="domain" description="Major facilitator superfamily (MFS) profile" evidence="7">
    <location>
        <begin position="47"/>
        <end position="453"/>
    </location>
</feature>
<protein>
    <submittedName>
        <fullName evidence="8">MFS transporter</fullName>
    </submittedName>
</protein>
<sequence>MSNRSFGEGGFAGVTPSIPPSAGLCATSDAWNDQQQAALYRKLARHLLPFLFLAFMVAYIDRVNVSFARLQMLGDLKLSDTAYGTGAGIFFLGYFIFEVPSNLILNRVGARRWIARIMITWSIVSGLTMFVNSATSFYVMRFLLGVAEAGFFPGIVLYLSNWFPSARRAQIIAMFMTAIPVSGAVGGPLSGWVMSRLDGMNGIGGWKWLFLVEGVGSLAVGIAALFLLYDRIESVRWLDADEKAFLRDDLARDAAIRVEYSVWRALRSSSVWMLCLAYFCIAMGNYGLAFWMPTIIKASGVASVGNIGWLSAVPSLISAVAMVLIARHADRRNERRRHVAVCCTLGAVGLLASVLGAASVPVALFALVLAAIGINSIAPVFWGIPTALIGGTGAAAAIALINCTGNLAGFVSPFMVGWLSDLSGGKLLPGMGTITAALLLGAGLVLLLPRHREAGGRHALNPTTQS</sequence>
<feature type="transmembrane region" description="Helical" evidence="6">
    <location>
        <begin position="81"/>
        <end position="101"/>
    </location>
</feature>
<reference evidence="8 9" key="1">
    <citation type="submission" date="2020-04" db="EMBL/GenBank/DDBJ databases">
        <title>Paraburkholderia sp. G-4-1-8 isolated from soil.</title>
        <authorList>
            <person name="Dahal R.H."/>
        </authorList>
    </citation>
    <scope>NUCLEOTIDE SEQUENCE [LARGE SCALE GENOMIC DNA]</scope>
    <source>
        <strain evidence="8 9">G-4-1-8</strain>
    </source>
</reference>
<evidence type="ECO:0000256" key="2">
    <source>
        <dbReference type="ARBA" id="ARBA00022448"/>
    </source>
</evidence>
<evidence type="ECO:0000256" key="5">
    <source>
        <dbReference type="ARBA" id="ARBA00023136"/>
    </source>
</evidence>
<feature type="transmembrane region" description="Helical" evidence="6">
    <location>
        <begin position="206"/>
        <end position="229"/>
    </location>
</feature>
<dbReference type="InterPro" id="IPR011701">
    <property type="entry name" value="MFS"/>
</dbReference>
<dbReference type="CDD" id="cd17319">
    <property type="entry name" value="MFS_ExuT_GudP_like"/>
    <property type="match status" value="1"/>
</dbReference>
<dbReference type="Proteomes" id="UP000583127">
    <property type="component" value="Unassembled WGS sequence"/>
</dbReference>
<name>A0A7X9X211_9BURK</name>
<evidence type="ECO:0000256" key="1">
    <source>
        <dbReference type="ARBA" id="ARBA00004141"/>
    </source>
</evidence>
<evidence type="ECO:0000259" key="7">
    <source>
        <dbReference type="PROSITE" id="PS50850"/>
    </source>
</evidence>
<comment type="subcellular location">
    <subcellularLocation>
        <location evidence="1">Membrane</location>
        <topology evidence="1">Multi-pass membrane protein</topology>
    </subcellularLocation>
</comment>
<dbReference type="PROSITE" id="PS50850">
    <property type="entry name" value="MFS"/>
    <property type="match status" value="1"/>
</dbReference>
<evidence type="ECO:0000313" key="9">
    <source>
        <dbReference type="Proteomes" id="UP000583127"/>
    </source>
</evidence>
<feature type="transmembrane region" description="Helical" evidence="6">
    <location>
        <begin position="394"/>
        <end position="415"/>
    </location>
</feature>
<dbReference type="FunFam" id="1.20.1250.20:FF:000018">
    <property type="entry name" value="MFS transporter permease"/>
    <property type="match status" value="1"/>
</dbReference>
<dbReference type="InterPro" id="IPR036259">
    <property type="entry name" value="MFS_trans_sf"/>
</dbReference>
<keyword evidence="3 6" id="KW-0812">Transmembrane</keyword>
<dbReference type="RefSeq" id="WP_169496255.1">
    <property type="nucleotide sequence ID" value="NZ_JABBFZ010000001.1"/>
</dbReference>
<dbReference type="GO" id="GO:0016020">
    <property type="term" value="C:membrane"/>
    <property type="evidence" value="ECO:0007669"/>
    <property type="project" value="UniProtKB-SubCell"/>
</dbReference>
<evidence type="ECO:0000313" key="8">
    <source>
        <dbReference type="EMBL" id="NML29998.1"/>
    </source>
</evidence>
<dbReference type="InterPro" id="IPR020846">
    <property type="entry name" value="MFS_dom"/>
</dbReference>
<evidence type="ECO:0000256" key="6">
    <source>
        <dbReference type="SAM" id="Phobius"/>
    </source>
</evidence>
<feature type="transmembrane region" description="Helical" evidence="6">
    <location>
        <begin position="307"/>
        <end position="326"/>
    </location>
</feature>
<feature type="transmembrane region" description="Helical" evidence="6">
    <location>
        <begin position="362"/>
        <end position="382"/>
    </location>
</feature>
<gene>
    <name evidence="8" type="ORF">HHL14_04040</name>
</gene>
<evidence type="ECO:0000256" key="4">
    <source>
        <dbReference type="ARBA" id="ARBA00022989"/>
    </source>
</evidence>
<dbReference type="EMBL" id="JABBFZ010000001">
    <property type="protein sequence ID" value="NML29998.1"/>
    <property type="molecule type" value="Genomic_DNA"/>
</dbReference>
<keyword evidence="4 6" id="KW-1133">Transmembrane helix</keyword>
<dbReference type="Pfam" id="PF07690">
    <property type="entry name" value="MFS_1"/>
    <property type="match status" value="1"/>
</dbReference>
<feature type="transmembrane region" description="Helical" evidence="6">
    <location>
        <begin position="271"/>
        <end position="292"/>
    </location>
</feature>
<dbReference type="SUPFAM" id="SSF103473">
    <property type="entry name" value="MFS general substrate transporter"/>
    <property type="match status" value="1"/>
</dbReference>
<keyword evidence="5 6" id="KW-0472">Membrane</keyword>
<dbReference type="PANTHER" id="PTHR43791:SF36">
    <property type="entry name" value="TRANSPORTER, PUTATIVE (AFU_ORTHOLOGUE AFUA_6G08340)-RELATED"/>
    <property type="match status" value="1"/>
</dbReference>
<feature type="transmembrane region" description="Helical" evidence="6">
    <location>
        <begin position="137"/>
        <end position="159"/>
    </location>
</feature>
<feature type="transmembrane region" description="Helical" evidence="6">
    <location>
        <begin position="43"/>
        <end position="61"/>
    </location>
</feature>
<feature type="transmembrane region" description="Helical" evidence="6">
    <location>
        <begin position="171"/>
        <end position="194"/>
    </location>
</feature>
<dbReference type="Gene3D" id="1.20.1250.20">
    <property type="entry name" value="MFS general substrate transporter like domains"/>
    <property type="match status" value="2"/>
</dbReference>
<accession>A0A7X9X211</accession>
<dbReference type="PANTHER" id="PTHR43791">
    <property type="entry name" value="PERMEASE-RELATED"/>
    <property type="match status" value="1"/>
</dbReference>
<proteinExistence type="predicted"/>
<organism evidence="8 9">
    <name type="scientific">Paraburkholderia antibiotica</name>
    <dbReference type="NCBI Taxonomy" id="2728839"/>
    <lineage>
        <taxon>Bacteria</taxon>
        <taxon>Pseudomonadati</taxon>
        <taxon>Pseudomonadota</taxon>
        <taxon>Betaproteobacteria</taxon>
        <taxon>Burkholderiales</taxon>
        <taxon>Burkholderiaceae</taxon>
        <taxon>Paraburkholderia</taxon>
    </lineage>
</organism>
<keyword evidence="2" id="KW-0813">Transport</keyword>
<keyword evidence="9" id="KW-1185">Reference proteome</keyword>
<dbReference type="GO" id="GO:0022857">
    <property type="term" value="F:transmembrane transporter activity"/>
    <property type="evidence" value="ECO:0007669"/>
    <property type="project" value="InterPro"/>
</dbReference>
<comment type="caution">
    <text evidence="8">The sequence shown here is derived from an EMBL/GenBank/DDBJ whole genome shotgun (WGS) entry which is preliminary data.</text>
</comment>
<dbReference type="AlphaFoldDB" id="A0A7X9X211"/>
<feature type="transmembrane region" description="Helical" evidence="6">
    <location>
        <begin position="338"/>
        <end position="356"/>
    </location>
</feature>
<feature type="transmembrane region" description="Helical" evidence="6">
    <location>
        <begin position="113"/>
        <end position="131"/>
    </location>
</feature>